<dbReference type="Proteomes" id="UP001642360">
    <property type="component" value="Unassembled WGS sequence"/>
</dbReference>
<sequence length="124" mass="14332">MLKIWHLTAQLRIFLTPPSERVPWERPNCIMLQSLWATLLQTLVWILFYVAEIKESFGLIRECLVDEKTFLGGQIHRHLCSDLVWDELLLMNVLNADISSVMKVMPRGEASLGLLAKSKRNDVQ</sequence>
<accession>A0ABC8TNZ0</accession>
<dbReference type="EMBL" id="CAUOFW020005246">
    <property type="protein sequence ID" value="CAK9169108.1"/>
    <property type="molecule type" value="Genomic_DNA"/>
</dbReference>
<keyword evidence="2" id="KW-1185">Reference proteome</keyword>
<gene>
    <name evidence="1" type="ORF">ILEXP_LOCUS38552</name>
</gene>
<evidence type="ECO:0000313" key="1">
    <source>
        <dbReference type="EMBL" id="CAK9169108.1"/>
    </source>
</evidence>
<comment type="caution">
    <text evidence="1">The sequence shown here is derived from an EMBL/GenBank/DDBJ whole genome shotgun (WGS) entry which is preliminary data.</text>
</comment>
<protein>
    <submittedName>
        <fullName evidence="1">Uncharacterized protein</fullName>
    </submittedName>
</protein>
<reference evidence="1 2" key="1">
    <citation type="submission" date="2024-02" db="EMBL/GenBank/DDBJ databases">
        <authorList>
            <person name="Vignale AGUSTIN F."/>
            <person name="Sosa J E."/>
            <person name="Modenutti C."/>
        </authorList>
    </citation>
    <scope>NUCLEOTIDE SEQUENCE [LARGE SCALE GENOMIC DNA]</scope>
</reference>
<name>A0ABC8TNZ0_9AQUA</name>
<organism evidence="1 2">
    <name type="scientific">Ilex paraguariensis</name>
    <name type="common">yerba mate</name>
    <dbReference type="NCBI Taxonomy" id="185542"/>
    <lineage>
        <taxon>Eukaryota</taxon>
        <taxon>Viridiplantae</taxon>
        <taxon>Streptophyta</taxon>
        <taxon>Embryophyta</taxon>
        <taxon>Tracheophyta</taxon>
        <taxon>Spermatophyta</taxon>
        <taxon>Magnoliopsida</taxon>
        <taxon>eudicotyledons</taxon>
        <taxon>Gunneridae</taxon>
        <taxon>Pentapetalae</taxon>
        <taxon>asterids</taxon>
        <taxon>campanulids</taxon>
        <taxon>Aquifoliales</taxon>
        <taxon>Aquifoliaceae</taxon>
        <taxon>Ilex</taxon>
    </lineage>
</organism>
<dbReference type="AlphaFoldDB" id="A0ABC8TNZ0"/>
<evidence type="ECO:0000313" key="2">
    <source>
        <dbReference type="Proteomes" id="UP001642360"/>
    </source>
</evidence>
<proteinExistence type="predicted"/>